<comment type="caution">
    <text evidence="4">The sequence shown here is derived from an EMBL/GenBank/DDBJ whole genome shotgun (WGS) entry which is preliminary data.</text>
</comment>
<feature type="repeat" description="WD" evidence="3">
    <location>
        <begin position="167"/>
        <end position="210"/>
    </location>
</feature>
<evidence type="ECO:0000313" key="5">
    <source>
        <dbReference type="Proteomes" id="UP001589610"/>
    </source>
</evidence>
<sequence length="348" mass="36454">MIAALTACVTLVVGFWPSADLVGRHDDVVLAVALGQVNGQPVAVTVGGGMNDDTMRVWDLTARELIGEPIAGQPYSVETVAVGQVNGRPVAVTGSVVGTVRVWDLTTRKPIGEPLTRSHTGSVGAVAIGEVNGRPIAVTGGDLGTETHKNPVRVWDLITREPLGEPMTGHTGPVLAVAVGQVNGRPVAVTGSVDGTVRVWDLTTRKPVGEPMTSRTRVWEVAVGEVNDRPVAVTGSEDQNMRIWDLTTHTLIGEPVPTGHTHGVSALAVGQVNGRPVAVTGGSNDGNDNDDGSVRVWDLATRRPIGDPMGYTNSVFTLAVGWVNGQPVTITGDGDGTVRMRDLNVYTR</sequence>
<feature type="repeat" description="WD" evidence="3">
    <location>
        <begin position="233"/>
        <end position="254"/>
    </location>
</feature>
<evidence type="ECO:0000256" key="2">
    <source>
        <dbReference type="ARBA" id="ARBA00022737"/>
    </source>
</evidence>
<dbReference type="PROSITE" id="PS50082">
    <property type="entry name" value="WD_REPEATS_2"/>
    <property type="match status" value="2"/>
</dbReference>
<accession>A0ABV5TE90</accession>
<evidence type="ECO:0000256" key="1">
    <source>
        <dbReference type="ARBA" id="ARBA00022574"/>
    </source>
</evidence>
<dbReference type="InterPro" id="IPR020472">
    <property type="entry name" value="WD40_PAC1"/>
</dbReference>
<dbReference type="PROSITE" id="PS00678">
    <property type="entry name" value="WD_REPEATS_1"/>
    <property type="match status" value="1"/>
</dbReference>
<keyword evidence="1 3" id="KW-0853">WD repeat</keyword>
<reference evidence="4 5" key="1">
    <citation type="submission" date="2024-09" db="EMBL/GenBank/DDBJ databases">
        <authorList>
            <person name="Sun Q."/>
            <person name="Mori K."/>
        </authorList>
    </citation>
    <scope>NUCLEOTIDE SEQUENCE [LARGE SCALE GENOMIC DNA]</scope>
    <source>
        <strain evidence="4 5">JCM 3028</strain>
    </source>
</reference>
<keyword evidence="2" id="KW-0677">Repeat</keyword>
<dbReference type="InterPro" id="IPR015943">
    <property type="entry name" value="WD40/YVTN_repeat-like_dom_sf"/>
</dbReference>
<evidence type="ECO:0000313" key="4">
    <source>
        <dbReference type="EMBL" id="MFB9677421.1"/>
    </source>
</evidence>
<dbReference type="SMART" id="SM00320">
    <property type="entry name" value="WD40"/>
    <property type="match status" value="6"/>
</dbReference>
<keyword evidence="5" id="KW-1185">Reference proteome</keyword>
<dbReference type="InterPro" id="IPR019775">
    <property type="entry name" value="WD40_repeat_CS"/>
</dbReference>
<proteinExistence type="predicted"/>
<protein>
    <submittedName>
        <fullName evidence="4">WD40 repeat domain-containing protein</fullName>
    </submittedName>
</protein>
<dbReference type="SUPFAM" id="SSF50978">
    <property type="entry name" value="WD40 repeat-like"/>
    <property type="match status" value="1"/>
</dbReference>
<dbReference type="Gene3D" id="2.130.10.10">
    <property type="entry name" value="YVTN repeat-like/Quinoprotein amine dehydrogenase"/>
    <property type="match status" value="2"/>
</dbReference>
<dbReference type="InterPro" id="IPR001680">
    <property type="entry name" value="WD40_rpt"/>
</dbReference>
<dbReference type="PANTHER" id="PTHR44156">
    <property type="entry name" value="SUPERNUMERARY LIMBS, ISOFORM B-RELATED"/>
    <property type="match status" value="1"/>
</dbReference>
<gene>
    <name evidence="4" type="ORF">ACFFRH_18225</name>
</gene>
<dbReference type="PROSITE" id="PS50294">
    <property type="entry name" value="WD_REPEATS_REGION"/>
    <property type="match status" value="1"/>
</dbReference>
<dbReference type="PRINTS" id="PR00320">
    <property type="entry name" value="GPROTEINBRPT"/>
</dbReference>
<dbReference type="Pfam" id="PF00400">
    <property type="entry name" value="WD40"/>
    <property type="match status" value="2"/>
</dbReference>
<dbReference type="EMBL" id="JBHMBS010000008">
    <property type="protein sequence ID" value="MFB9677421.1"/>
    <property type="molecule type" value="Genomic_DNA"/>
</dbReference>
<dbReference type="InterPro" id="IPR036322">
    <property type="entry name" value="WD40_repeat_dom_sf"/>
</dbReference>
<dbReference type="InterPro" id="IPR053299">
    <property type="entry name" value="ASTRA_WD_repeat"/>
</dbReference>
<evidence type="ECO:0000256" key="3">
    <source>
        <dbReference type="PROSITE-ProRule" id="PRU00221"/>
    </source>
</evidence>
<dbReference type="Proteomes" id="UP001589610">
    <property type="component" value="Unassembled WGS sequence"/>
</dbReference>
<name>A0ABV5TE90_9ACTN</name>
<dbReference type="RefSeq" id="WP_344744297.1">
    <property type="nucleotide sequence ID" value="NZ_BAAAWW010000042.1"/>
</dbReference>
<organism evidence="4 5">
    <name type="scientific">Streptosporangium vulgare</name>
    <dbReference type="NCBI Taxonomy" id="46190"/>
    <lineage>
        <taxon>Bacteria</taxon>
        <taxon>Bacillati</taxon>
        <taxon>Actinomycetota</taxon>
        <taxon>Actinomycetes</taxon>
        <taxon>Streptosporangiales</taxon>
        <taxon>Streptosporangiaceae</taxon>
        <taxon>Streptosporangium</taxon>
    </lineage>
</organism>